<keyword evidence="1" id="KW-0472">Membrane</keyword>
<evidence type="ECO:0000313" key="4">
    <source>
        <dbReference type="Proteomes" id="UP000516305"/>
    </source>
</evidence>
<keyword evidence="4" id="KW-1185">Reference proteome</keyword>
<dbReference type="Pfam" id="PF04397">
    <property type="entry name" value="LytTR"/>
    <property type="match status" value="1"/>
</dbReference>
<name>A0A7H0VF73_9FLAO</name>
<dbReference type="Gene3D" id="2.40.50.1020">
    <property type="entry name" value="LytTr DNA-binding domain"/>
    <property type="match status" value="1"/>
</dbReference>
<sequence length="251" mass="29502">MNNDRWVRILVSDRFFGISASLFLALFLGLYRSFGIWQEYSASGHSLSFRVISFSLVLWGSTAIWEQLLKAKARWFRRFIQFLSGNLFLFLLLNIFWLGQDWQWNSFFSLSSDFALTWIWPILVQEMALAFRQSPAREEPELNIQDEGGRLELSLPLSQFRYAASEGNYIEVYCDRGEGLESILIRQTLKKLLEQYPEHLIRVHRKYVVNPNLIAEVYWHSKDSYLKLPGGIQLKVGNSYREVLQKAWQKS</sequence>
<evidence type="ECO:0000259" key="2">
    <source>
        <dbReference type="PROSITE" id="PS50930"/>
    </source>
</evidence>
<feature type="domain" description="HTH LytTR-type" evidence="2">
    <location>
        <begin position="162"/>
        <end position="250"/>
    </location>
</feature>
<organism evidence="3 4">
    <name type="scientific">Croceimicrobium hydrocarbonivorans</name>
    <dbReference type="NCBI Taxonomy" id="2761580"/>
    <lineage>
        <taxon>Bacteria</taxon>
        <taxon>Pseudomonadati</taxon>
        <taxon>Bacteroidota</taxon>
        <taxon>Flavobacteriia</taxon>
        <taxon>Flavobacteriales</taxon>
        <taxon>Owenweeksiaceae</taxon>
        <taxon>Croceimicrobium</taxon>
    </lineage>
</organism>
<feature type="transmembrane region" description="Helical" evidence="1">
    <location>
        <begin position="15"/>
        <end position="35"/>
    </location>
</feature>
<dbReference type="Proteomes" id="UP000516305">
    <property type="component" value="Chromosome"/>
</dbReference>
<evidence type="ECO:0000256" key="1">
    <source>
        <dbReference type="SAM" id="Phobius"/>
    </source>
</evidence>
<feature type="transmembrane region" description="Helical" evidence="1">
    <location>
        <begin position="47"/>
        <end position="68"/>
    </location>
</feature>
<dbReference type="AlphaFoldDB" id="A0A7H0VF73"/>
<dbReference type="InterPro" id="IPR007492">
    <property type="entry name" value="LytTR_DNA-bd_dom"/>
</dbReference>
<accession>A0A7H0VF73</accession>
<feature type="transmembrane region" description="Helical" evidence="1">
    <location>
        <begin position="80"/>
        <end position="98"/>
    </location>
</feature>
<keyword evidence="1" id="KW-1133">Transmembrane helix</keyword>
<dbReference type="PROSITE" id="PS50930">
    <property type="entry name" value="HTH_LYTTR"/>
    <property type="match status" value="1"/>
</dbReference>
<proteinExistence type="predicted"/>
<gene>
    <name evidence="3" type="ORF">H4K34_00610</name>
</gene>
<keyword evidence="1" id="KW-0812">Transmembrane</keyword>
<dbReference type="RefSeq" id="WP_210758898.1">
    <property type="nucleotide sequence ID" value="NZ_CP060139.1"/>
</dbReference>
<evidence type="ECO:0000313" key="3">
    <source>
        <dbReference type="EMBL" id="QNR24371.1"/>
    </source>
</evidence>
<dbReference type="KEGG" id="chyd:H4K34_00610"/>
<protein>
    <submittedName>
        <fullName evidence="3">LytTR family transcriptional regulator</fullName>
    </submittedName>
</protein>
<dbReference type="SMART" id="SM00850">
    <property type="entry name" value="LytTR"/>
    <property type="match status" value="1"/>
</dbReference>
<reference evidence="3 4" key="1">
    <citation type="submission" date="2020-08" db="EMBL/GenBank/DDBJ databases">
        <title>Croceimicrobium hydrocarbonivorans gen. nov., sp. nov., a novel marine bacterium isolated from a bacterial consortium that degrades polyethylene terephthalate.</title>
        <authorList>
            <person name="Liu R."/>
        </authorList>
    </citation>
    <scope>NUCLEOTIDE SEQUENCE [LARGE SCALE GENOMIC DNA]</scope>
    <source>
        <strain evidence="3 4">A20-9</strain>
    </source>
</reference>
<dbReference type="GO" id="GO:0003677">
    <property type="term" value="F:DNA binding"/>
    <property type="evidence" value="ECO:0007669"/>
    <property type="project" value="InterPro"/>
</dbReference>
<dbReference type="EMBL" id="CP060139">
    <property type="protein sequence ID" value="QNR24371.1"/>
    <property type="molecule type" value="Genomic_DNA"/>
</dbReference>